<feature type="domain" description="Thrombospondin-like N-terminal" evidence="10">
    <location>
        <begin position="41"/>
        <end position="221"/>
    </location>
</feature>
<feature type="transmembrane region" description="Helical" evidence="9">
    <location>
        <begin position="21"/>
        <end position="39"/>
    </location>
</feature>
<dbReference type="SMART" id="SM00210">
    <property type="entry name" value="TSPN"/>
    <property type="match status" value="1"/>
</dbReference>
<keyword evidence="2" id="KW-0964">Secreted</keyword>
<sequence>MHLGAPRTRRGQVSLAARTKLLLHVIVLCAPGVSVHAGGRGIDILHQLGLGGKDVGHSSPVTAVPSPSTPSPQVVHVTNDSYVESPLRKVLPVSLAQPFTIIIGLQSRKVNSAFLFSIRSKNRLQLGVQLLPKRLVVHLGGTQAVNFSHSVHDGRRHALAIAVSRRAVSMFAECGGKSFRRETLADAQTFDSNSVFTLGSLSSDSARFEGVLCQLDIIPSVEAPANYCRYVRRQCRPATSLLHSTIVPAEIPENSPLPKRSAAKPLSEDPFPAGKGGPDVTSSDSAAVRKQRKHQPSGSQLTSHSGNVSAVGLMNHGIQTKEMIPEQLAQTNASLPVTHRSLSEARAKSTERLSSLPNASDDTAQRSDPAPALSPLKKVSPTRPHRKQDTPLRKAIAANLHTNELTELQRILNTTFYRRSEEPSAGSPPDLRKEGGLDPDAADPMDSSHETRQNDDCSDDEHLNAVLEMENLRGPKGDPGPPGPPGPAGIPGPSGRRGPRGVPGPHGNPGLPGLPGPKGPKGDPGFSPGQAISGEKGDQGLSGLGGPPGERGAKVRPRLAGARPRRGRGAVSPPRVSFPSCFQSRCLKPDPQQEALERGLSREGGRGRWKKTLHMAMAMATFTRRRESLMELLKLFS</sequence>
<keyword evidence="5" id="KW-0677">Repeat</keyword>
<organism evidence="11 12">
    <name type="scientific">Sus scrofa</name>
    <name type="common">Pig</name>
    <dbReference type="NCBI Taxonomy" id="9823"/>
    <lineage>
        <taxon>Eukaryota</taxon>
        <taxon>Metazoa</taxon>
        <taxon>Chordata</taxon>
        <taxon>Craniata</taxon>
        <taxon>Vertebrata</taxon>
        <taxon>Euteleostomi</taxon>
        <taxon>Mammalia</taxon>
        <taxon>Eutheria</taxon>
        <taxon>Laurasiatheria</taxon>
        <taxon>Artiodactyla</taxon>
        <taxon>Suina</taxon>
        <taxon>Suidae</taxon>
        <taxon>Sus</taxon>
    </lineage>
</organism>
<protein>
    <recommendedName>
        <fullName evidence="10">Thrombospondin-like N-terminal domain-containing protein</fullName>
    </recommendedName>
</protein>
<dbReference type="InterPro" id="IPR008160">
    <property type="entry name" value="Collagen"/>
</dbReference>
<keyword evidence="6" id="KW-0176">Collagen</keyword>
<dbReference type="Pfam" id="PF01391">
    <property type="entry name" value="Collagen"/>
    <property type="match status" value="1"/>
</dbReference>
<dbReference type="PANTHER" id="PTHR24637">
    <property type="entry name" value="COLLAGEN"/>
    <property type="match status" value="1"/>
</dbReference>
<dbReference type="PANTHER" id="PTHR24637:SF377">
    <property type="entry name" value="COLLAGEN TYPE IX ALPHA 1 CHAIN"/>
    <property type="match status" value="1"/>
</dbReference>
<dbReference type="SUPFAM" id="SSF49899">
    <property type="entry name" value="Concanavalin A-like lectins/glucanases"/>
    <property type="match status" value="1"/>
</dbReference>
<feature type="region of interest" description="Disordered" evidence="8">
    <location>
        <begin position="416"/>
        <end position="459"/>
    </location>
</feature>
<comment type="subcellular location">
    <subcellularLocation>
        <location evidence="1">Secreted</location>
        <location evidence="1">Extracellular space</location>
        <location evidence="1">Extracellular matrix</location>
    </subcellularLocation>
</comment>
<name>A0A8D1P2J2_PIG</name>
<evidence type="ECO:0000256" key="5">
    <source>
        <dbReference type="ARBA" id="ARBA00022737"/>
    </source>
</evidence>
<feature type="region of interest" description="Disordered" evidence="8">
    <location>
        <begin position="251"/>
        <end position="307"/>
    </location>
</feature>
<evidence type="ECO:0000313" key="11">
    <source>
        <dbReference type="Ensembl" id="ENSSSCP00055000683.1"/>
    </source>
</evidence>
<evidence type="ECO:0000259" key="10">
    <source>
        <dbReference type="SMART" id="SM00210"/>
    </source>
</evidence>
<evidence type="ECO:0000256" key="9">
    <source>
        <dbReference type="SAM" id="Phobius"/>
    </source>
</evidence>
<keyword evidence="9" id="KW-1133">Transmembrane helix</keyword>
<dbReference type="Proteomes" id="UP000694724">
    <property type="component" value="Unplaced"/>
</dbReference>
<feature type="compositionally biased region" description="Pro residues" evidence="8">
    <location>
        <begin position="478"/>
        <end position="490"/>
    </location>
</feature>
<evidence type="ECO:0000256" key="4">
    <source>
        <dbReference type="ARBA" id="ARBA00022729"/>
    </source>
</evidence>
<feature type="compositionally biased region" description="Polar residues" evidence="8">
    <location>
        <begin position="352"/>
        <end position="362"/>
    </location>
</feature>
<keyword evidence="3" id="KW-0272">Extracellular matrix</keyword>
<feature type="region of interest" description="Disordered" evidence="8">
    <location>
        <begin position="332"/>
        <end position="391"/>
    </location>
</feature>
<dbReference type="InterPro" id="IPR013320">
    <property type="entry name" value="ConA-like_dom_sf"/>
</dbReference>
<evidence type="ECO:0000256" key="6">
    <source>
        <dbReference type="ARBA" id="ARBA00023119"/>
    </source>
</evidence>
<evidence type="ECO:0000256" key="1">
    <source>
        <dbReference type="ARBA" id="ARBA00004498"/>
    </source>
</evidence>
<keyword evidence="9" id="KW-0472">Membrane</keyword>
<keyword evidence="9" id="KW-0812">Transmembrane</keyword>
<evidence type="ECO:0000313" key="12">
    <source>
        <dbReference type="Proteomes" id="UP000694724"/>
    </source>
</evidence>
<dbReference type="InterPro" id="IPR048287">
    <property type="entry name" value="TSPN-like_N"/>
</dbReference>
<accession>A0A8D1P2J2</accession>
<feature type="region of interest" description="Disordered" evidence="8">
    <location>
        <begin position="471"/>
        <end position="584"/>
    </location>
</feature>
<keyword evidence="7" id="KW-0325">Glycoprotein</keyword>
<evidence type="ECO:0000256" key="8">
    <source>
        <dbReference type="SAM" id="MobiDB-lite"/>
    </source>
</evidence>
<evidence type="ECO:0000256" key="2">
    <source>
        <dbReference type="ARBA" id="ARBA00022525"/>
    </source>
</evidence>
<dbReference type="Ensembl" id="ENSSSCT00055000945.1">
    <property type="protein sequence ID" value="ENSSSCP00055000683.1"/>
    <property type="gene ID" value="ENSSSCG00055000558.1"/>
</dbReference>
<proteinExistence type="predicted"/>
<keyword evidence="4" id="KW-0732">Signal</keyword>
<feature type="compositionally biased region" description="Gly residues" evidence="8">
    <location>
        <begin position="540"/>
        <end position="549"/>
    </location>
</feature>
<feature type="compositionally biased region" description="Polar residues" evidence="8">
    <location>
        <begin position="296"/>
        <end position="307"/>
    </location>
</feature>
<dbReference type="GO" id="GO:0005581">
    <property type="term" value="C:collagen trimer"/>
    <property type="evidence" value="ECO:0007669"/>
    <property type="project" value="UniProtKB-KW"/>
</dbReference>
<dbReference type="FunFam" id="2.60.120.200:FF:000085">
    <property type="entry name" value="collagen alpha-1(XXVII) chain isoform X1"/>
    <property type="match status" value="1"/>
</dbReference>
<reference evidence="11" key="1">
    <citation type="submission" date="2025-08" db="UniProtKB">
        <authorList>
            <consortium name="Ensembl"/>
        </authorList>
    </citation>
    <scope>IDENTIFICATION</scope>
</reference>
<dbReference type="AlphaFoldDB" id="A0A8D1P2J2"/>
<evidence type="ECO:0000256" key="3">
    <source>
        <dbReference type="ARBA" id="ARBA00022530"/>
    </source>
</evidence>
<feature type="compositionally biased region" description="Basic and acidic residues" evidence="8">
    <location>
        <begin position="446"/>
        <end position="459"/>
    </location>
</feature>
<feature type="compositionally biased region" description="Basic and acidic residues" evidence="8">
    <location>
        <begin position="341"/>
        <end position="351"/>
    </location>
</feature>
<dbReference type="Gene3D" id="2.60.120.200">
    <property type="match status" value="1"/>
</dbReference>
<evidence type="ECO:0000256" key="7">
    <source>
        <dbReference type="ARBA" id="ARBA00023180"/>
    </source>
</evidence>